<dbReference type="EMBL" id="DABHBC010000176">
    <property type="protein sequence ID" value="HAJ1158031.1"/>
    <property type="molecule type" value="Genomic_DNA"/>
</dbReference>
<sequence>MTGVTRQVGTVSAVDADRVQARVRLPECDNLRT</sequence>
<dbReference type="AlphaFoldDB" id="A0A7A6ZA13"/>
<reference evidence="2" key="1">
    <citation type="journal article" date="2018" name="Genome Biol.">
        <title>SKESA: strategic k-mer extension for scrupulous assemblies.</title>
        <authorList>
            <person name="Souvorov A."/>
            <person name="Agarwala R."/>
            <person name="Lipman D.J."/>
        </authorList>
    </citation>
    <scope>NUCLEOTIDE SEQUENCE</scope>
    <source>
        <strain evidence="2">EC00671</strain>
        <strain evidence="1">EC00749</strain>
    </source>
</reference>
<name>A0A7A6ZA13_ECOLX</name>
<organism evidence="2">
    <name type="scientific">Escherichia coli</name>
    <dbReference type="NCBI Taxonomy" id="562"/>
    <lineage>
        <taxon>Bacteria</taxon>
        <taxon>Pseudomonadati</taxon>
        <taxon>Pseudomonadota</taxon>
        <taxon>Gammaproteobacteria</taxon>
        <taxon>Enterobacterales</taxon>
        <taxon>Enterobacteriaceae</taxon>
        <taxon>Escherichia</taxon>
    </lineage>
</organism>
<protein>
    <submittedName>
        <fullName evidence="2">Phage baseplate assembly protein V</fullName>
    </submittedName>
</protein>
<evidence type="ECO:0000313" key="2">
    <source>
        <dbReference type="EMBL" id="HAJ1158031.1"/>
    </source>
</evidence>
<feature type="non-terminal residue" evidence="2">
    <location>
        <position position="33"/>
    </location>
</feature>
<comment type="caution">
    <text evidence="2">The sequence shown here is derived from an EMBL/GenBank/DDBJ whole genome shotgun (WGS) entry which is preliminary data.</text>
</comment>
<reference evidence="2" key="2">
    <citation type="submission" date="2019-09" db="EMBL/GenBank/DDBJ databases">
        <authorList>
            <consortium name="NCBI Pathogen Detection Project"/>
        </authorList>
    </citation>
    <scope>NUCLEOTIDE SEQUENCE</scope>
    <source>
        <strain evidence="2">EC00671</strain>
        <strain evidence="1">EC00749</strain>
    </source>
</reference>
<gene>
    <name evidence="1" type="ORF">GRC90_26185</name>
    <name evidence="2" type="ORF">HL628_27340</name>
</gene>
<proteinExistence type="predicted"/>
<evidence type="ECO:0000313" key="1">
    <source>
        <dbReference type="EMBL" id="HAH1881096.1"/>
    </source>
</evidence>
<dbReference type="EMBL" id="DABAPA010000185">
    <property type="protein sequence ID" value="HAH1881096.1"/>
    <property type="molecule type" value="Genomic_DNA"/>
</dbReference>
<accession>A0A7A6ZA13</accession>